<evidence type="ECO:0000313" key="4">
    <source>
        <dbReference type="EMBL" id="BAX92588.1"/>
    </source>
</evidence>
<dbReference type="InterPro" id="IPR002734">
    <property type="entry name" value="RibDG_C"/>
</dbReference>
<gene>
    <name evidence="4" type="ORF">MSG_02444</name>
</gene>
<dbReference type="OrthoDB" id="5243299at2"/>
<evidence type="ECO:0000256" key="2">
    <source>
        <dbReference type="ARBA" id="ARBA00022857"/>
    </source>
</evidence>
<dbReference type="GO" id="GO:0009231">
    <property type="term" value="P:riboflavin biosynthetic process"/>
    <property type="evidence" value="ECO:0007669"/>
    <property type="project" value="InterPro"/>
</dbReference>
<reference evidence="5" key="1">
    <citation type="submission" date="2017-06" db="EMBL/GenBank/DDBJ databases">
        <title>Complete Genome Sequence of Mycobacterium shigaense.</title>
        <authorList>
            <person name="Fukano H."/>
            <person name="Yoshida M."/>
            <person name="Kazumi Y."/>
            <person name="Ogura Y."/>
            <person name="Mitarai S."/>
            <person name="Hayashi T."/>
            <person name="Hoshino Y."/>
        </authorList>
    </citation>
    <scope>NUCLEOTIDE SEQUENCE [LARGE SCALE GENOMIC DNA]</scope>
    <source>
        <strain evidence="5">UN-152</strain>
    </source>
</reference>
<dbReference type="PANTHER" id="PTHR38011">
    <property type="entry name" value="DIHYDROFOLATE REDUCTASE FAMILY PROTEIN (AFU_ORTHOLOGUE AFUA_8G06820)"/>
    <property type="match status" value="1"/>
</dbReference>
<sequence length="252" mass="26880">MPKPHLRRQQTGTVPATPHIGVVRDVDELASFYARPRKGVRVNMIFSADGAAAFAGRAGPLSSAIDQELLKILRGFADVVLVGAGTARAEDYGPVQLTETQRGMRHRDGRAKPPPIAVISQTGELPPKLLSRPDQPALLVTSAVAAARHHRAGTQPCGVLVAGEKSVDVVRAVALLGNHGLCRVLCEGGPTLLDELVQSDAVDEMCVTLAPKLAAHQPTGTRSQSSRLPAPTTLRLEHALVCDDYLFVKYCR</sequence>
<comment type="pathway">
    <text evidence="1">Cofactor biosynthesis; riboflavin biosynthesis.</text>
</comment>
<dbReference type="NCBIfam" id="NF010663">
    <property type="entry name" value="PRK14059.1-1"/>
    <property type="match status" value="1"/>
</dbReference>
<keyword evidence="3" id="KW-0560">Oxidoreductase</keyword>
<organism evidence="4 5">
    <name type="scientific">Mycobacterium shigaense</name>
    <dbReference type="NCBI Taxonomy" id="722731"/>
    <lineage>
        <taxon>Bacteria</taxon>
        <taxon>Bacillati</taxon>
        <taxon>Actinomycetota</taxon>
        <taxon>Actinomycetes</taxon>
        <taxon>Mycobacteriales</taxon>
        <taxon>Mycobacteriaceae</taxon>
        <taxon>Mycobacterium</taxon>
        <taxon>Mycobacterium simiae complex</taxon>
    </lineage>
</organism>
<dbReference type="Pfam" id="PF01872">
    <property type="entry name" value="RibD_C"/>
    <property type="match status" value="1"/>
</dbReference>
<proteinExistence type="predicted"/>
<keyword evidence="2" id="KW-0521">NADP</keyword>
<evidence type="ECO:0000313" key="5">
    <source>
        <dbReference type="Proteomes" id="UP000217736"/>
    </source>
</evidence>
<keyword evidence="5" id="KW-1185">Reference proteome</keyword>
<dbReference type="InterPro" id="IPR050765">
    <property type="entry name" value="Riboflavin_Biosynth_HTPR"/>
</dbReference>
<dbReference type="InterPro" id="IPR024072">
    <property type="entry name" value="DHFR-like_dom_sf"/>
</dbReference>
<dbReference type="AlphaFoldDB" id="A0A1Z4EHY1"/>
<dbReference type="SUPFAM" id="SSF53597">
    <property type="entry name" value="Dihydrofolate reductase-like"/>
    <property type="match status" value="1"/>
</dbReference>
<dbReference type="Proteomes" id="UP000217736">
    <property type="component" value="Chromosome"/>
</dbReference>
<accession>A0A1Z4EHY1</accession>
<dbReference type="KEGG" id="mshg:MSG_02444"/>
<dbReference type="GO" id="GO:0008703">
    <property type="term" value="F:5-amino-6-(5-phosphoribosylamino)uracil reductase activity"/>
    <property type="evidence" value="ECO:0007669"/>
    <property type="project" value="InterPro"/>
</dbReference>
<evidence type="ECO:0000256" key="1">
    <source>
        <dbReference type="ARBA" id="ARBA00005104"/>
    </source>
</evidence>
<name>A0A1Z4EHY1_9MYCO</name>
<dbReference type="RefSeq" id="WP_096439893.1">
    <property type="nucleotide sequence ID" value="NZ_AP018164.1"/>
</dbReference>
<protein>
    <submittedName>
        <fullName evidence="4">Uncharacterized protein</fullName>
    </submittedName>
</protein>
<dbReference type="PANTHER" id="PTHR38011:SF7">
    <property type="entry name" value="2,5-DIAMINO-6-RIBOSYLAMINO-4(3H)-PYRIMIDINONE 5'-PHOSPHATE REDUCTASE"/>
    <property type="match status" value="1"/>
</dbReference>
<dbReference type="Gene3D" id="3.40.430.10">
    <property type="entry name" value="Dihydrofolate Reductase, subunit A"/>
    <property type="match status" value="1"/>
</dbReference>
<dbReference type="EMBL" id="AP018164">
    <property type="protein sequence ID" value="BAX92588.1"/>
    <property type="molecule type" value="Genomic_DNA"/>
</dbReference>
<evidence type="ECO:0000256" key="3">
    <source>
        <dbReference type="ARBA" id="ARBA00023002"/>
    </source>
</evidence>